<proteinExistence type="predicted"/>
<evidence type="ECO:0000256" key="1">
    <source>
        <dbReference type="SAM" id="Phobius"/>
    </source>
</evidence>
<dbReference type="STRING" id="693986.MOC_3397"/>
<feature type="transmembrane region" description="Helical" evidence="1">
    <location>
        <begin position="76"/>
        <end position="94"/>
    </location>
</feature>
<organism evidence="2 3">
    <name type="scientific">Methylobacterium oryzae CBMB20</name>
    <dbReference type="NCBI Taxonomy" id="693986"/>
    <lineage>
        <taxon>Bacteria</taxon>
        <taxon>Pseudomonadati</taxon>
        <taxon>Pseudomonadota</taxon>
        <taxon>Alphaproteobacteria</taxon>
        <taxon>Hyphomicrobiales</taxon>
        <taxon>Methylobacteriaceae</taxon>
        <taxon>Methylobacterium</taxon>
    </lineage>
</organism>
<keyword evidence="1" id="KW-0472">Membrane</keyword>
<dbReference type="Pfam" id="PF05661">
    <property type="entry name" value="DUF808"/>
    <property type="match status" value="1"/>
</dbReference>
<keyword evidence="3" id="KW-1185">Reference proteome</keyword>
<feature type="transmembrane region" description="Helical" evidence="1">
    <location>
        <begin position="232"/>
        <end position="254"/>
    </location>
</feature>
<accession>A0A089NUT0</accession>
<dbReference type="HOGENOM" id="CLU_059391_0_0_5"/>
<dbReference type="EMBL" id="CP003811">
    <property type="protein sequence ID" value="AIQ91152.1"/>
    <property type="molecule type" value="Genomic_DNA"/>
</dbReference>
<dbReference type="PANTHER" id="PTHR30503:SF3">
    <property type="entry name" value="INNER MEMBRANE PROTEIN YEDI"/>
    <property type="match status" value="1"/>
</dbReference>
<reference evidence="2 3" key="1">
    <citation type="journal article" date="2014" name="PLoS ONE">
        <title>Genome Information of Methylobacterium oryzae, a Plant-Probiotic Methylotroph in the Phyllosphere.</title>
        <authorList>
            <person name="Kwak M.J."/>
            <person name="Jeong H."/>
            <person name="Madhaiyan M."/>
            <person name="Lee Y."/>
            <person name="Sa T.M."/>
            <person name="Oh T.K."/>
            <person name="Kim J.F."/>
        </authorList>
    </citation>
    <scope>NUCLEOTIDE SEQUENCE [LARGE SCALE GENOMIC DNA]</scope>
    <source>
        <strain evidence="2 3">CBMB20</strain>
    </source>
</reference>
<sequence>MSVGLIALLDDVAFMVRSAAASLDDVAGQAAKAGTKAAGVVIDDAAVTPRYVVGFAAERELPIVGKIAVGSLRNKLLFLLPGALALSAFAPWAITPLLMLGGAYLCYEGTEKVYEGLFPHRAHGDAADHADGAGGAAAGEERRVASAIKTDFILSAEIMAITLAALPDGSFWMRAAVLAIVALGITVGVYGVVAVIVKADDAGLALARSTAGPPLGSLVRGLGRGVVKGMPILLGLLAVVGTAAMIWVGGGILMHGLETYGLAWPAHAAHDAATAASARLPFAKGFVEWLVTALASGLIGLVVGGLLIPLTSFVLAPTWHALSALRKQTA</sequence>
<keyword evidence="1" id="KW-0812">Transmembrane</keyword>
<dbReference type="Proteomes" id="UP000029492">
    <property type="component" value="Chromosome"/>
</dbReference>
<dbReference type="AlphaFoldDB" id="A0A089NUT0"/>
<name>A0A089NUT0_9HYPH</name>
<dbReference type="PANTHER" id="PTHR30503">
    <property type="entry name" value="INNER MEMBRANE PROTEIN YEDI"/>
    <property type="match status" value="1"/>
</dbReference>
<dbReference type="eggNOG" id="COG2354">
    <property type="taxonomic scope" value="Bacteria"/>
</dbReference>
<protein>
    <submittedName>
        <fullName evidence="2">Protein of unassigned function</fullName>
    </submittedName>
</protein>
<dbReference type="InterPro" id="IPR008526">
    <property type="entry name" value="YedI"/>
</dbReference>
<gene>
    <name evidence="2" type="ORF">MOC_3397</name>
</gene>
<evidence type="ECO:0000313" key="2">
    <source>
        <dbReference type="EMBL" id="AIQ91152.1"/>
    </source>
</evidence>
<dbReference type="PIRSF" id="PIRSF016660">
    <property type="entry name" value="YedI"/>
    <property type="match status" value="1"/>
</dbReference>
<dbReference type="GO" id="GO:0005886">
    <property type="term" value="C:plasma membrane"/>
    <property type="evidence" value="ECO:0007669"/>
    <property type="project" value="TreeGrafter"/>
</dbReference>
<dbReference type="KEGG" id="mor:MOC_3397"/>
<dbReference type="RefSeq" id="WP_043758247.1">
    <property type="nucleotide sequence ID" value="NZ_CP003811.1"/>
</dbReference>
<evidence type="ECO:0000313" key="3">
    <source>
        <dbReference type="Proteomes" id="UP000029492"/>
    </source>
</evidence>
<feature type="transmembrane region" description="Helical" evidence="1">
    <location>
        <begin position="289"/>
        <end position="316"/>
    </location>
</feature>
<keyword evidence="1" id="KW-1133">Transmembrane helix</keyword>
<feature type="transmembrane region" description="Helical" evidence="1">
    <location>
        <begin position="171"/>
        <end position="197"/>
    </location>
</feature>